<name>A0ABR5J1D7_9ACTN</name>
<dbReference type="InterPro" id="IPR011990">
    <property type="entry name" value="TPR-like_helical_dom_sf"/>
</dbReference>
<gene>
    <name evidence="5" type="ORF">ADK38_26765</name>
</gene>
<evidence type="ECO:0000259" key="4">
    <source>
        <dbReference type="SMART" id="SM01043"/>
    </source>
</evidence>
<evidence type="ECO:0000313" key="6">
    <source>
        <dbReference type="Proteomes" id="UP000037020"/>
    </source>
</evidence>
<feature type="domain" description="Bacterial transcriptional activator" evidence="4">
    <location>
        <begin position="1"/>
        <end position="85"/>
    </location>
</feature>
<keyword evidence="1" id="KW-0902">Two-component regulatory system</keyword>
<keyword evidence="6" id="KW-1185">Reference proteome</keyword>
<dbReference type="SMART" id="SM01043">
    <property type="entry name" value="BTAD"/>
    <property type="match status" value="1"/>
</dbReference>
<evidence type="ECO:0000256" key="2">
    <source>
        <dbReference type="ARBA" id="ARBA00023015"/>
    </source>
</evidence>
<dbReference type="InterPro" id="IPR051677">
    <property type="entry name" value="AfsR-DnrI-RedD_regulator"/>
</dbReference>
<keyword evidence="2" id="KW-0805">Transcription regulation</keyword>
<dbReference type="EMBL" id="LGUT01002373">
    <property type="protein sequence ID" value="KOG87201.1"/>
    <property type="molecule type" value="Genomic_DNA"/>
</dbReference>
<dbReference type="Gene3D" id="1.25.40.10">
    <property type="entry name" value="Tetratricopeptide repeat domain"/>
    <property type="match status" value="1"/>
</dbReference>
<dbReference type="SUPFAM" id="SSF48452">
    <property type="entry name" value="TPR-like"/>
    <property type="match status" value="1"/>
</dbReference>
<dbReference type="PANTHER" id="PTHR35807">
    <property type="entry name" value="TRANSCRIPTIONAL REGULATOR REDD-RELATED"/>
    <property type="match status" value="1"/>
</dbReference>
<dbReference type="Pfam" id="PF03704">
    <property type="entry name" value="BTAD"/>
    <property type="match status" value="1"/>
</dbReference>
<dbReference type="PANTHER" id="PTHR35807:SF1">
    <property type="entry name" value="TRANSCRIPTIONAL REGULATOR REDD"/>
    <property type="match status" value="1"/>
</dbReference>
<evidence type="ECO:0000256" key="1">
    <source>
        <dbReference type="ARBA" id="ARBA00023012"/>
    </source>
</evidence>
<protein>
    <submittedName>
        <fullName evidence="5">SARP family transcriptional regulator</fullName>
    </submittedName>
</protein>
<keyword evidence="3" id="KW-0804">Transcription</keyword>
<proteinExistence type="predicted"/>
<evidence type="ECO:0000313" key="5">
    <source>
        <dbReference type="EMBL" id="KOG87201.1"/>
    </source>
</evidence>
<dbReference type="Proteomes" id="UP000037020">
    <property type="component" value="Unassembled WGS sequence"/>
</dbReference>
<feature type="non-terminal residue" evidence="5">
    <location>
        <position position="86"/>
    </location>
</feature>
<sequence>RALADGDPHKAAVLLDDALRLWRGPALADLPDPGAAAARCDARRLDARRARLAADLALGRAEAALPALVELCAEHPLDEPLHALRL</sequence>
<evidence type="ECO:0000256" key="3">
    <source>
        <dbReference type="ARBA" id="ARBA00023163"/>
    </source>
</evidence>
<dbReference type="InterPro" id="IPR005158">
    <property type="entry name" value="BTAD"/>
</dbReference>
<organism evidence="5 6">
    <name type="scientific">Streptomyces varsoviensis</name>
    <dbReference type="NCBI Taxonomy" id="67373"/>
    <lineage>
        <taxon>Bacteria</taxon>
        <taxon>Bacillati</taxon>
        <taxon>Actinomycetota</taxon>
        <taxon>Actinomycetes</taxon>
        <taxon>Kitasatosporales</taxon>
        <taxon>Streptomycetaceae</taxon>
        <taxon>Streptomyces</taxon>
    </lineage>
</organism>
<comment type="caution">
    <text evidence="5">The sequence shown here is derived from an EMBL/GenBank/DDBJ whole genome shotgun (WGS) entry which is preliminary data.</text>
</comment>
<feature type="non-terminal residue" evidence="5">
    <location>
        <position position="1"/>
    </location>
</feature>
<accession>A0ABR5J1D7</accession>
<reference evidence="5 6" key="1">
    <citation type="submission" date="2015-07" db="EMBL/GenBank/DDBJ databases">
        <authorList>
            <person name="Ju K.-S."/>
            <person name="Doroghazi J.R."/>
            <person name="Metcalf W.W."/>
        </authorList>
    </citation>
    <scope>NUCLEOTIDE SEQUENCE [LARGE SCALE GENOMIC DNA]</scope>
    <source>
        <strain evidence="5 6">NRRL B-3589</strain>
    </source>
</reference>